<sequence length="236" mass="25482">MIEMTGKRAMISIIATAVMVASAVGAASTAQAETVKIPKGFLLTEAEATKPLTEDQAADEWWTVSDKLTKPFGLNPCRSKEKPRDGRIAMRTITEGTSAPSYATEQLVLYPSAKNAGAAFRKLRADVKKCAKAKAPQPATVAGSFHRYTGKKVNIADEALLVKGSSYERGTEEPLKGELYISSGERYVVVRRGSALVLYTADSYWAGEDTTKILTNRAKKMAKKVCDLPGVCTQRG</sequence>
<protein>
    <recommendedName>
        <fullName evidence="4">PknH-like extracellular domain-containing protein</fullName>
    </recommendedName>
</protein>
<proteinExistence type="predicted"/>
<feature type="signal peptide" evidence="1">
    <location>
        <begin position="1"/>
        <end position="32"/>
    </location>
</feature>
<accession>A0A1I4EHS0</accession>
<name>A0A1I4EHS0_9ACTN</name>
<dbReference type="EMBL" id="FOQY01000050">
    <property type="protein sequence ID" value="SFL05308.1"/>
    <property type="molecule type" value="Genomic_DNA"/>
</dbReference>
<gene>
    <name evidence="2" type="ORF">SAMN05216275_15027</name>
</gene>
<feature type="chain" id="PRO_5039199960" description="PknH-like extracellular domain-containing protein" evidence="1">
    <location>
        <begin position="33"/>
        <end position="236"/>
    </location>
</feature>
<organism evidence="2 3">
    <name type="scientific">Streptosporangium canum</name>
    <dbReference type="NCBI Taxonomy" id="324952"/>
    <lineage>
        <taxon>Bacteria</taxon>
        <taxon>Bacillati</taxon>
        <taxon>Actinomycetota</taxon>
        <taxon>Actinomycetes</taxon>
        <taxon>Streptosporangiales</taxon>
        <taxon>Streptosporangiaceae</taxon>
        <taxon>Streptosporangium</taxon>
    </lineage>
</organism>
<evidence type="ECO:0000313" key="3">
    <source>
        <dbReference type="Proteomes" id="UP000199111"/>
    </source>
</evidence>
<dbReference type="Proteomes" id="UP000199111">
    <property type="component" value="Unassembled WGS sequence"/>
</dbReference>
<keyword evidence="3" id="KW-1185">Reference proteome</keyword>
<reference evidence="3" key="1">
    <citation type="submission" date="2016-10" db="EMBL/GenBank/DDBJ databases">
        <authorList>
            <person name="Varghese N."/>
            <person name="Submissions S."/>
        </authorList>
    </citation>
    <scope>NUCLEOTIDE SEQUENCE [LARGE SCALE GENOMIC DNA]</scope>
    <source>
        <strain evidence="3">CGMCC 4.2126</strain>
    </source>
</reference>
<evidence type="ECO:0008006" key="4">
    <source>
        <dbReference type="Google" id="ProtNLM"/>
    </source>
</evidence>
<evidence type="ECO:0000256" key="1">
    <source>
        <dbReference type="SAM" id="SignalP"/>
    </source>
</evidence>
<evidence type="ECO:0000313" key="2">
    <source>
        <dbReference type="EMBL" id="SFL05308.1"/>
    </source>
</evidence>
<dbReference type="AlphaFoldDB" id="A0A1I4EHS0"/>
<keyword evidence="1" id="KW-0732">Signal</keyword>